<dbReference type="CDD" id="cd14978">
    <property type="entry name" value="7tmA_FMRFamide_R-like"/>
    <property type="match status" value="1"/>
</dbReference>
<dbReference type="InterPro" id="IPR052954">
    <property type="entry name" value="GPCR-Ligand_Int"/>
</dbReference>
<dbReference type="EMBL" id="JXXN02000003">
    <property type="protein sequence ID" value="THD29132.1"/>
    <property type="molecule type" value="Genomic_DNA"/>
</dbReference>
<comment type="caution">
    <text evidence="6">The sequence shown here is derived from an EMBL/GenBank/DDBJ whole genome shotgun (WGS) entry which is preliminary data.</text>
</comment>
<dbReference type="Pfam" id="PF00001">
    <property type="entry name" value="7tm_1"/>
    <property type="match status" value="1"/>
</dbReference>
<evidence type="ECO:0000313" key="7">
    <source>
        <dbReference type="Proteomes" id="UP000230066"/>
    </source>
</evidence>
<dbReference type="AlphaFoldDB" id="A0A2H1CXP9"/>
<feature type="domain" description="G-protein coupled receptors family 1 profile" evidence="5">
    <location>
        <begin position="83"/>
        <end position="399"/>
    </location>
</feature>
<dbReference type="InterPro" id="IPR000276">
    <property type="entry name" value="GPCR_Rhodpsn"/>
</dbReference>
<sequence length="606" mass="69219">MCADLCNELPEDVKQLTTLMANDNETEDNVSTVLEDYERMGYPPARLERMIYRYVFFHHPACSAYRFLWTFIPPIIILLGSFGNILSFLVLRHPSTRYVSAFVYLTVRSVVDEVVLIVGLLRRWIDYLINHKLEDTSSTLCKVAQFAGVSSSFLSVWLTVTLTAERALVVSFPLHGTRFITYSRVRRLIFTLTVICVLLSTHFFVTVDLIPIPGSNKAKKEHTYSEPWANRTVLRRNYSQHELSTIKPTSEQVYRCNFKPEFAALAWLWTTMDAVIYCYLPFILIFGLNVVIVHHANAAQKEQHRIRVRHSTTSKQQLGKTPSFSREQVNNVRQMTIMLLVISFAFLITTLAIVVTKILSQVLDLSGSSRRLQRLNFQLADSVAELLMYINHAMNFYLFCATGKRFRSRLWLVLAKCRISISTRETADLLHTACLEPEIRYPVCSNLQSQVNGPQTYSLNPLRKHVLNSNRREWIDNVVCNPPCTRCQSAPPYGRSPNYSSGSVASNTASQVYASRSSSQIQPTFRNAVCNRPVGSKSRRRCFCMQFSRGQTLRGAGHSPTDNQQWTMTDEGTNKSKIPCVKRYKGVKLCPTLSDDRFPSHTCCRH</sequence>
<reference evidence="6" key="1">
    <citation type="submission" date="2019-03" db="EMBL/GenBank/DDBJ databases">
        <title>Improved annotation for the trematode Fasciola hepatica.</title>
        <authorList>
            <person name="Choi Y.-J."/>
            <person name="Martin J."/>
            <person name="Mitreva M."/>
        </authorList>
    </citation>
    <scope>NUCLEOTIDE SEQUENCE [LARGE SCALE GENOMIC DNA]</scope>
</reference>
<organism evidence="6 7">
    <name type="scientific">Fasciola hepatica</name>
    <name type="common">Liver fluke</name>
    <dbReference type="NCBI Taxonomy" id="6192"/>
    <lineage>
        <taxon>Eukaryota</taxon>
        <taxon>Metazoa</taxon>
        <taxon>Spiralia</taxon>
        <taxon>Lophotrochozoa</taxon>
        <taxon>Platyhelminthes</taxon>
        <taxon>Trematoda</taxon>
        <taxon>Digenea</taxon>
        <taxon>Plagiorchiida</taxon>
        <taxon>Echinostomata</taxon>
        <taxon>Echinostomatoidea</taxon>
        <taxon>Fasciolidae</taxon>
        <taxon>Fasciola</taxon>
    </lineage>
</organism>
<keyword evidence="3" id="KW-1133">Transmembrane helix</keyword>
<dbReference type="PANTHER" id="PTHR46641">
    <property type="entry name" value="FMRFAMIDE RECEPTOR-RELATED"/>
    <property type="match status" value="1"/>
</dbReference>
<keyword evidence="6" id="KW-0675">Receptor</keyword>
<gene>
    <name evidence="6" type="ORF">D915_000019</name>
</gene>
<dbReference type="InterPro" id="IPR017452">
    <property type="entry name" value="GPCR_Rhodpsn_7TM"/>
</dbReference>
<dbReference type="GO" id="GO:0004930">
    <property type="term" value="F:G protein-coupled receptor activity"/>
    <property type="evidence" value="ECO:0007669"/>
    <property type="project" value="InterPro"/>
</dbReference>
<dbReference type="Gene3D" id="1.20.1070.10">
    <property type="entry name" value="Rhodopsin 7-helix transmembrane proteins"/>
    <property type="match status" value="1"/>
</dbReference>
<keyword evidence="4" id="KW-0472">Membrane</keyword>
<dbReference type="GO" id="GO:0016020">
    <property type="term" value="C:membrane"/>
    <property type="evidence" value="ECO:0007669"/>
    <property type="project" value="UniProtKB-SubCell"/>
</dbReference>
<name>A0A2H1CXP9_FASHE</name>
<keyword evidence="2" id="KW-0812">Transmembrane</keyword>
<protein>
    <submittedName>
        <fullName evidence="6">G-protein coupled receptor</fullName>
    </submittedName>
</protein>
<evidence type="ECO:0000313" key="6">
    <source>
        <dbReference type="EMBL" id="THD29132.1"/>
    </source>
</evidence>
<dbReference type="PROSITE" id="PS50262">
    <property type="entry name" value="G_PROTEIN_RECEP_F1_2"/>
    <property type="match status" value="1"/>
</dbReference>
<evidence type="ECO:0000256" key="1">
    <source>
        <dbReference type="ARBA" id="ARBA00004370"/>
    </source>
</evidence>
<evidence type="ECO:0000256" key="3">
    <source>
        <dbReference type="ARBA" id="ARBA00022989"/>
    </source>
</evidence>
<proteinExistence type="predicted"/>
<accession>A0A2H1CXP9</accession>
<comment type="subcellular location">
    <subcellularLocation>
        <location evidence="1">Membrane</location>
    </subcellularLocation>
</comment>
<dbReference type="PANTHER" id="PTHR46641:SF25">
    <property type="entry name" value="CNMAMIDE RECEPTOR-RELATED"/>
    <property type="match status" value="1"/>
</dbReference>
<evidence type="ECO:0000256" key="4">
    <source>
        <dbReference type="ARBA" id="ARBA00023136"/>
    </source>
</evidence>
<keyword evidence="7" id="KW-1185">Reference proteome</keyword>
<dbReference type="SUPFAM" id="SSF81321">
    <property type="entry name" value="Family A G protein-coupled receptor-like"/>
    <property type="match status" value="1"/>
</dbReference>
<dbReference type="Proteomes" id="UP000230066">
    <property type="component" value="Unassembled WGS sequence"/>
</dbReference>
<evidence type="ECO:0000259" key="5">
    <source>
        <dbReference type="PROSITE" id="PS50262"/>
    </source>
</evidence>
<evidence type="ECO:0000256" key="2">
    <source>
        <dbReference type="ARBA" id="ARBA00022692"/>
    </source>
</evidence>